<dbReference type="Proteomes" id="UP000450917">
    <property type="component" value="Unassembled WGS sequence"/>
</dbReference>
<dbReference type="RefSeq" id="WP_054795414.1">
    <property type="nucleotide sequence ID" value="NZ_JARTHJ010000005.1"/>
</dbReference>
<proteinExistence type="predicted"/>
<dbReference type="EMBL" id="WNZX01000003">
    <property type="protein sequence ID" value="MUG70135.1"/>
    <property type="molecule type" value="Genomic_DNA"/>
</dbReference>
<dbReference type="AlphaFoldDB" id="A0A7X3CQZ3"/>
<organism evidence="1 2">
    <name type="scientific">Paenibacillus validus</name>
    <dbReference type="NCBI Taxonomy" id="44253"/>
    <lineage>
        <taxon>Bacteria</taxon>
        <taxon>Bacillati</taxon>
        <taxon>Bacillota</taxon>
        <taxon>Bacilli</taxon>
        <taxon>Bacillales</taxon>
        <taxon>Paenibacillaceae</taxon>
        <taxon>Paenibacillus</taxon>
    </lineage>
</organism>
<keyword evidence="2" id="KW-1185">Reference proteome</keyword>
<reference evidence="1 2" key="1">
    <citation type="submission" date="2019-11" db="EMBL/GenBank/DDBJ databases">
        <title>Draft genome sequences of five Paenibacillus species of dairy origin.</title>
        <authorList>
            <person name="Olajide A.M."/>
            <person name="Chen S."/>
            <person name="Lapointe G."/>
        </authorList>
    </citation>
    <scope>NUCLEOTIDE SEQUENCE [LARGE SCALE GENOMIC DNA]</scope>
    <source>
        <strain evidence="1 2">2CS3</strain>
    </source>
</reference>
<evidence type="ECO:0000313" key="1">
    <source>
        <dbReference type="EMBL" id="MUG70135.1"/>
    </source>
</evidence>
<name>A0A7X3CQZ3_9BACL</name>
<comment type="caution">
    <text evidence="1">The sequence shown here is derived from an EMBL/GenBank/DDBJ whole genome shotgun (WGS) entry which is preliminary data.</text>
</comment>
<evidence type="ECO:0000313" key="2">
    <source>
        <dbReference type="Proteomes" id="UP000450917"/>
    </source>
</evidence>
<accession>A0A7X3CQZ3</accession>
<gene>
    <name evidence="1" type="ORF">GNP93_05515</name>
</gene>
<sequence length="121" mass="14177">MEQFGAWIGLGLLLLAGYVLRQRHKRTGPLGKALSRLRELTRRVREGESASTDLAEWEDNLRTLEGYPNNYNELNMEIQFMVAFRKFLEQHAPEDARIETLLEIERHRKDTILGFNIHLDK</sequence>
<protein>
    <submittedName>
        <fullName evidence="1">Uncharacterized protein</fullName>
    </submittedName>
</protein>